<gene>
    <name evidence="2" type="ORF">DH2020_019034</name>
</gene>
<feature type="transmembrane region" description="Helical" evidence="1">
    <location>
        <begin position="93"/>
        <end position="121"/>
    </location>
</feature>
<keyword evidence="1" id="KW-1133">Transmembrane helix</keyword>
<reference evidence="2 3" key="1">
    <citation type="journal article" date="2021" name="Comput. Struct. Biotechnol. J.">
        <title>De novo genome assembly of the potent medicinal plant Rehmannia glutinosa using nanopore technology.</title>
        <authorList>
            <person name="Ma L."/>
            <person name="Dong C."/>
            <person name="Song C."/>
            <person name="Wang X."/>
            <person name="Zheng X."/>
            <person name="Niu Y."/>
            <person name="Chen S."/>
            <person name="Feng W."/>
        </authorList>
    </citation>
    <scope>NUCLEOTIDE SEQUENCE [LARGE SCALE GENOMIC DNA]</scope>
    <source>
        <strain evidence="2">DH-2019</strain>
    </source>
</reference>
<proteinExistence type="predicted"/>
<evidence type="ECO:0000256" key="1">
    <source>
        <dbReference type="SAM" id="Phobius"/>
    </source>
</evidence>
<evidence type="ECO:0000313" key="2">
    <source>
        <dbReference type="EMBL" id="KAK6148122.1"/>
    </source>
</evidence>
<dbReference type="EMBL" id="JABTTQ020000010">
    <property type="protein sequence ID" value="KAK6148122.1"/>
    <property type="molecule type" value="Genomic_DNA"/>
</dbReference>
<keyword evidence="1" id="KW-0472">Membrane</keyword>
<name>A0ABR0WP70_REHGL</name>
<keyword evidence="3" id="KW-1185">Reference proteome</keyword>
<dbReference type="Proteomes" id="UP001318860">
    <property type="component" value="Unassembled WGS sequence"/>
</dbReference>
<protein>
    <recommendedName>
        <fullName evidence="4">Reverse transcriptase Ty1/copia-type domain-containing protein</fullName>
    </recommendedName>
</protein>
<evidence type="ECO:0008006" key="4">
    <source>
        <dbReference type="Google" id="ProtNLM"/>
    </source>
</evidence>
<evidence type="ECO:0000313" key="3">
    <source>
        <dbReference type="Proteomes" id="UP001318860"/>
    </source>
</evidence>
<keyword evidence="1" id="KW-0812">Transmembrane</keyword>
<organism evidence="2 3">
    <name type="scientific">Rehmannia glutinosa</name>
    <name type="common">Chinese foxglove</name>
    <dbReference type="NCBI Taxonomy" id="99300"/>
    <lineage>
        <taxon>Eukaryota</taxon>
        <taxon>Viridiplantae</taxon>
        <taxon>Streptophyta</taxon>
        <taxon>Embryophyta</taxon>
        <taxon>Tracheophyta</taxon>
        <taxon>Spermatophyta</taxon>
        <taxon>Magnoliopsida</taxon>
        <taxon>eudicotyledons</taxon>
        <taxon>Gunneridae</taxon>
        <taxon>Pentapetalae</taxon>
        <taxon>asterids</taxon>
        <taxon>lamiids</taxon>
        <taxon>Lamiales</taxon>
        <taxon>Orobanchaceae</taxon>
        <taxon>Rehmannieae</taxon>
        <taxon>Rehmannia</taxon>
    </lineage>
</organism>
<accession>A0ABR0WP70</accession>
<sequence>MKLLNNINILVKSYGSRASHVFLTSAMKDLGPFRYFLGIEVASSPQGYLLSQSKYITDIFERAHITDNKIVDTSLRLMLGILPLMVHPCRIPVYIVLLLTVWFISQLFVWILHMLFMWPVILPDRKSITGFCVFWVTLISWKSKKQDVVSRSSTKLSIVP</sequence>
<comment type="caution">
    <text evidence="2">The sequence shown here is derived from an EMBL/GenBank/DDBJ whole genome shotgun (WGS) entry which is preliminary data.</text>
</comment>